<name>A0A8D8HWG0_CULPI</name>
<sequence length="101" mass="12168">MCTHFPRLSTPFTARRYMYAYIWHRDTKFIYNKRANKRRANTEYTLFFLLHPERTNERWQARSTTTTRKKKTLVKSISVLFSSSQSKKVVQSRSHRACSTE</sequence>
<organism evidence="1">
    <name type="scientific">Culex pipiens</name>
    <name type="common">House mosquito</name>
    <dbReference type="NCBI Taxonomy" id="7175"/>
    <lineage>
        <taxon>Eukaryota</taxon>
        <taxon>Metazoa</taxon>
        <taxon>Ecdysozoa</taxon>
        <taxon>Arthropoda</taxon>
        <taxon>Hexapoda</taxon>
        <taxon>Insecta</taxon>
        <taxon>Pterygota</taxon>
        <taxon>Neoptera</taxon>
        <taxon>Endopterygota</taxon>
        <taxon>Diptera</taxon>
        <taxon>Nematocera</taxon>
        <taxon>Culicoidea</taxon>
        <taxon>Culicidae</taxon>
        <taxon>Culicinae</taxon>
        <taxon>Culicini</taxon>
        <taxon>Culex</taxon>
        <taxon>Culex</taxon>
    </lineage>
</organism>
<dbReference type="AlphaFoldDB" id="A0A8D8HWG0"/>
<evidence type="ECO:0000313" key="1">
    <source>
        <dbReference type="EMBL" id="CAG6542975.1"/>
    </source>
</evidence>
<reference evidence="1" key="1">
    <citation type="submission" date="2021-05" db="EMBL/GenBank/DDBJ databases">
        <authorList>
            <person name="Alioto T."/>
            <person name="Alioto T."/>
            <person name="Gomez Garrido J."/>
        </authorList>
    </citation>
    <scope>NUCLEOTIDE SEQUENCE</scope>
</reference>
<protein>
    <submittedName>
        <fullName evidence="1">(northern house mosquito) hypothetical protein</fullName>
    </submittedName>
</protein>
<accession>A0A8D8HWG0</accession>
<proteinExistence type="predicted"/>
<dbReference type="EMBL" id="HBUE01334385">
    <property type="protein sequence ID" value="CAG6595096.1"/>
    <property type="molecule type" value="Transcribed_RNA"/>
</dbReference>
<dbReference type="EMBL" id="HBUE01227635">
    <property type="protein sequence ID" value="CAG6542975.1"/>
    <property type="molecule type" value="Transcribed_RNA"/>
</dbReference>